<sequence>CSERGSIAIHSPKTSEHTALLFPSVLRLNHRLRGSGSRLFNPLLLPGSVVREEENSGHMDLGC</sequence>
<name>A0A9D3XP15_9SAUR</name>
<dbReference type="Proteomes" id="UP000827986">
    <property type="component" value="Unassembled WGS sequence"/>
</dbReference>
<dbReference type="AlphaFoldDB" id="A0A9D3XP15"/>
<dbReference type="EMBL" id="JAHDVG010000466">
    <property type="protein sequence ID" value="KAH1182976.1"/>
    <property type="molecule type" value="Genomic_DNA"/>
</dbReference>
<evidence type="ECO:0000313" key="2">
    <source>
        <dbReference type="Proteomes" id="UP000827986"/>
    </source>
</evidence>
<evidence type="ECO:0000313" key="1">
    <source>
        <dbReference type="EMBL" id="KAH1182976.1"/>
    </source>
</evidence>
<reference evidence="1" key="1">
    <citation type="submission" date="2021-09" db="EMBL/GenBank/DDBJ databases">
        <title>The genome of Mauremys mutica provides insights into the evolution of semi-aquatic lifestyle.</title>
        <authorList>
            <person name="Gong S."/>
            <person name="Gao Y."/>
        </authorList>
    </citation>
    <scope>NUCLEOTIDE SEQUENCE</scope>
    <source>
        <strain evidence="1">MM-2020</strain>
        <tissue evidence="1">Muscle</tissue>
    </source>
</reference>
<gene>
    <name evidence="1" type="ORF">KIL84_004468</name>
</gene>
<organism evidence="1 2">
    <name type="scientific">Mauremys mutica</name>
    <name type="common">yellowpond turtle</name>
    <dbReference type="NCBI Taxonomy" id="74926"/>
    <lineage>
        <taxon>Eukaryota</taxon>
        <taxon>Metazoa</taxon>
        <taxon>Chordata</taxon>
        <taxon>Craniata</taxon>
        <taxon>Vertebrata</taxon>
        <taxon>Euteleostomi</taxon>
        <taxon>Archelosauria</taxon>
        <taxon>Testudinata</taxon>
        <taxon>Testudines</taxon>
        <taxon>Cryptodira</taxon>
        <taxon>Durocryptodira</taxon>
        <taxon>Testudinoidea</taxon>
        <taxon>Geoemydidae</taxon>
        <taxon>Geoemydinae</taxon>
        <taxon>Mauremys</taxon>
    </lineage>
</organism>
<feature type="non-terminal residue" evidence="1">
    <location>
        <position position="63"/>
    </location>
</feature>
<comment type="caution">
    <text evidence="1">The sequence shown here is derived from an EMBL/GenBank/DDBJ whole genome shotgun (WGS) entry which is preliminary data.</text>
</comment>
<protein>
    <submittedName>
        <fullName evidence="1">Uncharacterized protein</fullName>
    </submittedName>
</protein>
<accession>A0A9D3XP15</accession>
<proteinExistence type="predicted"/>
<keyword evidence="2" id="KW-1185">Reference proteome</keyword>